<gene>
    <name evidence="1" type="ORF">SAMN05443144_112113</name>
</gene>
<name>A0A1M5E3C7_9BACT</name>
<sequence>MKILYGIQGTGHGHLSRARELLPELGRHASVDVMVSGHNSALGLDDPVTYRKRGISLSYDSSGGVSLLGTLRDLRPIRFLTDVQSVSIAEYDLVVSDYEPVSAWSARFEPTPSVALSHQAAFLSPRSPRPLKRSRTAEIVLRHFAPADRAIGFHFKPYDDFIRPPIIRSSVRELQVSRWNHITVYLPAYHHKLLQQLFAPFSHMNWHIFSPFCPQTFEEGNCIVHPVSHQPFLDSFASCRGVICSAGFETCAEAMYLGKKLLVVPIRHQYEQACNAAALEEMGVTTLERLEDRSLQIWNWLEHQHLATIDEIAEPREVVEQILLTQSVAI</sequence>
<organism evidence="1 2">
    <name type="scientific">Fodinibius roseus</name>
    <dbReference type="NCBI Taxonomy" id="1194090"/>
    <lineage>
        <taxon>Bacteria</taxon>
        <taxon>Pseudomonadati</taxon>
        <taxon>Balneolota</taxon>
        <taxon>Balneolia</taxon>
        <taxon>Balneolales</taxon>
        <taxon>Balneolaceae</taxon>
        <taxon>Fodinibius</taxon>
    </lineage>
</organism>
<dbReference type="EMBL" id="FQUS01000012">
    <property type="protein sequence ID" value="SHF73685.1"/>
    <property type="molecule type" value="Genomic_DNA"/>
</dbReference>
<dbReference type="SUPFAM" id="SSF53756">
    <property type="entry name" value="UDP-Glycosyltransferase/glycogen phosphorylase"/>
    <property type="match status" value="1"/>
</dbReference>
<evidence type="ECO:0008006" key="3">
    <source>
        <dbReference type="Google" id="ProtNLM"/>
    </source>
</evidence>
<keyword evidence="2" id="KW-1185">Reference proteome</keyword>
<proteinExistence type="predicted"/>
<dbReference type="STRING" id="1194090.SAMN05443144_112113"/>
<evidence type="ECO:0000313" key="2">
    <source>
        <dbReference type="Proteomes" id="UP000184041"/>
    </source>
</evidence>
<dbReference type="AlphaFoldDB" id="A0A1M5E3C7"/>
<dbReference type="Proteomes" id="UP000184041">
    <property type="component" value="Unassembled WGS sequence"/>
</dbReference>
<dbReference type="Gene3D" id="3.40.50.2000">
    <property type="entry name" value="Glycogen Phosphorylase B"/>
    <property type="match status" value="1"/>
</dbReference>
<dbReference type="Pfam" id="PF13528">
    <property type="entry name" value="Glyco_trans_1_3"/>
    <property type="match status" value="1"/>
</dbReference>
<protein>
    <recommendedName>
        <fullName evidence="3">Glycosyl transferase</fullName>
    </recommendedName>
</protein>
<reference evidence="1 2" key="1">
    <citation type="submission" date="2016-11" db="EMBL/GenBank/DDBJ databases">
        <authorList>
            <person name="Jaros S."/>
            <person name="Januszkiewicz K."/>
            <person name="Wedrychowicz H."/>
        </authorList>
    </citation>
    <scope>NUCLEOTIDE SEQUENCE [LARGE SCALE GENOMIC DNA]</scope>
    <source>
        <strain evidence="1 2">DSM 21986</strain>
    </source>
</reference>
<dbReference type="OrthoDB" id="9793805at2"/>
<evidence type="ECO:0000313" key="1">
    <source>
        <dbReference type="EMBL" id="SHF73685.1"/>
    </source>
</evidence>
<dbReference type="RefSeq" id="WP_073064641.1">
    <property type="nucleotide sequence ID" value="NZ_FQUS01000012.1"/>
</dbReference>
<accession>A0A1M5E3C7</accession>